<dbReference type="InterPro" id="IPR015940">
    <property type="entry name" value="UBA"/>
</dbReference>
<dbReference type="Proteomes" id="UP000762676">
    <property type="component" value="Unassembled WGS sequence"/>
</dbReference>
<feature type="region of interest" description="Disordered" evidence="1">
    <location>
        <begin position="426"/>
        <end position="496"/>
    </location>
</feature>
<evidence type="ECO:0000256" key="1">
    <source>
        <dbReference type="SAM" id="MobiDB-lite"/>
    </source>
</evidence>
<evidence type="ECO:0000313" key="4">
    <source>
        <dbReference type="Proteomes" id="UP000762676"/>
    </source>
</evidence>
<feature type="compositionally biased region" description="Acidic residues" evidence="1">
    <location>
        <begin position="61"/>
        <end position="78"/>
    </location>
</feature>
<feature type="region of interest" description="Disordered" evidence="1">
    <location>
        <begin position="131"/>
        <end position="249"/>
    </location>
</feature>
<organism evidence="3 4">
    <name type="scientific">Elysia marginata</name>
    <dbReference type="NCBI Taxonomy" id="1093978"/>
    <lineage>
        <taxon>Eukaryota</taxon>
        <taxon>Metazoa</taxon>
        <taxon>Spiralia</taxon>
        <taxon>Lophotrochozoa</taxon>
        <taxon>Mollusca</taxon>
        <taxon>Gastropoda</taxon>
        <taxon>Heterobranchia</taxon>
        <taxon>Euthyneura</taxon>
        <taxon>Panpulmonata</taxon>
        <taxon>Sacoglossa</taxon>
        <taxon>Placobranchoidea</taxon>
        <taxon>Plakobranchidae</taxon>
        <taxon>Elysia</taxon>
    </lineage>
</organism>
<accession>A0AAV4IAW0</accession>
<comment type="caution">
    <text evidence="3">The sequence shown here is derived from an EMBL/GenBank/DDBJ whole genome shotgun (WGS) entry which is preliminary data.</text>
</comment>
<feature type="region of interest" description="Disordered" evidence="1">
    <location>
        <begin position="344"/>
        <end position="378"/>
    </location>
</feature>
<feature type="compositionally biased region" description="Low complexity" evidence="1">
    <location>
        <begin position="433"/>
        <end position="457"/>
    </location>
</feature>
<feature type="region of interest" description="Disordered" evidence="1">
    <location>
        <begin position="268"/>
        <end position="306"/>
    </location>
</feature>
<evidence type="ECO:0000313" key="3">
    <source>
        <dbReference type="EMBL" id="GFS07579.1"/>
    </source>
</evidence>
<feature type="compositionally biased region" description="Polar residues" evidence="1">
    <location>
        <begin position="131"/>
        <end position="146"/>
    </location>
</feature>
<feature type="compositionally biased region" description="Polar residues" evidence="1">
    <location>
        <begin position="240"/>
        <end position="249"/>
    </location>
</feature>
<proteinExistence type="predicted"/>
<feature type="compositionally biased region" description="Polar residues" evidence="1">
    <location>
        <begin position="187"/>
        <end position="203"/>
    </location>
</feature>
<feature type="compositionally biased region" description="Polar residues" evidence="1">
    <location>
        <begin position="596"/>
        <end position="606"/>
    </location>
</feature>
<name>A0AAV4IAW0_9GAST</name>
<keyword evidence="4" id="KW-1185">Reference proteome</keyword>
<dbReference type="AlphaFoldDB" id="A0AAV4IAW0"/>
<feature type="region of interest" description="Disordered" evidence="1">
    <location>
        <begin position="537"/>
        <end position="606"/>
    </location>
</feature>
<sequence>MVPLEAAAPVLTDVRPSSDEMNNEKMVEAQEDQDQDNDLPARRRRDSDLDDFVFENGTSSDGDDDDDDDDDDYADCDENENRKSHLQLVWDSDSSDDFCIIDPENAALIPEGFELLPDSRSWAATLTQSQTVTCDSDVPSPNSSPAPSYEEVMSASQISHAKASEGDERVADKVVHPAPQPEHTEDTATGGQEMTRLVLQSNEETPEGSLVESGAANVEIERAQPLAASSLPETTPMVPLTTSSLPQSTPIVPLTATSLSETTPMVPLTASSIPQSTPMVPLTASLPESTPMVPLTTSSVPESTPMVPLTAASLPETTPMVPLTAPAATTAVTEKPDQEVLAGASASAMPGDDGSSEEKVPEVTMNTDEDSGLIHTMSESEKNKLLELLRKEMGREFILEARRAEAEFRNRELELIGQQAERIQEARMEEVHSSSTASLAGSTRSRSLSRTTSESSSIGPAPGNVSSEREGKFSRSSSVASSSTRDADCQTVPTSYGLEQPSASHIIHNVATEVSKVATTAFYTAKDVFHALQAKQSDWKAPSSSYKPPQSKWKPPADTYRPPAKTYKPKESTYKPPEDTYKPPRDYDDYSDYTPPRSNWTPPQSTFIPPNIIWTVGGERVDVGRRNEVQISKAPSGSVDIPSGEEATPEAGGEQDVAGATPTVTVAERSSSVDEGLESERSQRDGMKRLVEMGFANRAENKRLLAQFKLDLSKVIQALLEEQANDQWAQNRH</sequence>
<feature type="compositionally biased region" description="Polar residues" evidence="1">
    <location>
        <begin position="268"/>
        <end position="278"/>
    </location>
</feature>
<gene>
    <name evidence="3" type="ORF">ElyMa_001252900</name>
</gene>
<feature type="compositionally biased region" description="Basic and acidic residues" evidence="1">
    <location>
        <begin position="16"/>
        <end position="28"/>
    </location>
</feature>
<feature type="domain" description="UBA" evidence="2">
    <location>
        <begin position="680"/>
        <end position="722"/>
    </location>
</feature>
<reference evidence="3 4" key="1">
    <citation type="journal article" date="2021" name="Elife">
        <title>Chloroplast acquisition without the gene transfer in kleptoplastic sea slugs, Plakobranchus ocellatus.</title>
        <authorList>
            <person name="Maeda T."/>
            <person name="Takahashi S."/>
            <person name="Yoshida T."/>
            <person name="Shimamura S."/>
            <person name="Takaki Y."/>
            <person name="Nagai Y."/>
            <person name="Toyoda A."/>
            <person name="Suzuki Y."/>
            <person name="Arimoto A."/>
            <person name="Ishii H."/>
            <person name="Satoh N."/>
            <person name="Nishiyama T."/>
            <person name="Hasebe M."/>
            <person name="Maruyama T."/>
            <person name="Minagawa J."/>
            <person name="Obokata J."/>
            <person name="Shigenobu S."/>
        </authorList>
    </citation>
    <scope>NUCLEOTIDE SEQUENCE [LARGE SCALE GENOMIC DNA]</scope>
</reference>
<feature type="region of interest" description="Disordered" evidence="1">
    <location>
        <begin position="630"/>
        <end position="685"/>
    </location>
</feature>
<feature type="compositionally biased region" description="Low complexity" evidence="1">
    <location>
        <begin position="474"/>
        <end position="483"/>
    </location>
</feature>
<dbReference type="EMBL" id="BMAT01002474">
    <property type="protein sequence ID" value="GFS07579.1"/>
    <property type="molecule type" value="Genomic_DNA"/>
</dbReference>
<dbReference type="PROSITE" id="PS50030">
    <property type="entry name" value="UBA"/>
    <property type="match status" value="1"/>
</dbReference>
<feature type="compositionally biased region" description="Basic and acidic residues" evidence="1">
    <location>
        <begin position="568"/>
        <end position="588"/>
    </location>
</feature>
<feature type="compositionally biased region" description="Basic and acidic residues" evidence="1">
    <location>
        <begin position="162"/>
        <end position="175"/>
    </location>
</feature>
<dbReference type="Gene3D" id="1.10.8.10">
    <property type="entry name" value="DNA helicase RuvA subunit, C-terminal domain"/>
    <property type="match status" value="1"/>
</dbReference>
<feature type="region of interest" description="Disordered" evidence="1">
    <location>
        <begin position="1"/>
        <end position="83"/>
    </location>
</feature>
<protein>
    <recommendedName>
        <fullName evidence="2">UBA domain-containing protein</fullName>
    </recommendedName>
</protein>
<evidence type="ECO:0000259" key="2">
    <source>
        <dbReference type="PROSITE" id="PS50030"/>
    </source>
</evidence>